<evidence type="ECO:0000259" key="3">
    <source>
        <dbReference type="Pfam" id="PF14647"/>
    </source>
</evidence>
<evidence type="ECO:0000313" key="6">
    <source>
        <dbReference type="RefSeq" id="XP_026277091.1"/>
    </source>
</evidence>
<dbReference type="InterPro" id="IPR028097">
    <property type="entry name" value="FAM91_C_dom"/>
</dbReference>
<evidence type="ECO:0000313" key="5">
    <source>
        <dbReference type="Proteomes" id="UP000504606"/>
    </source>
</evidence>
<evidence type="ECO:0000259" key="4">
    <source>
        <dbReference type="Pfam" id="PF14648"/>
    </source>
</evidence>
<feature type="domain" description="FAM91 C-terminal" evidence="4">
    <location>
        <begin position="359"/>
        <end position="817"/>
    </location>
</feature>
<dbReference type="GeneID" id="113205617"/>
<dbReference type="AlphaFoldDB" id="A0A6J1SEP1"/>
<sequence>MQKDVEFHIRQNHDWSKLPQNIKQRLGNSQKEYKKCITYFSIRNQLRFRGSLVQYVRKDEKRYYEELLEFSQSHLMLYPYHLADVMVKGLRVTPFQYYLNVMGSIMEQERSYDSLPNFTAADCLRLLGIGRNEYIELMNQCRSGRKLFRRKNVKDLLPSKPIDITMESWWHVDVGYITEEDIKMVSEPEVAMIDKIIDMGSQRAGDLDFNLVHALYKKGLIYLDVPVDDTDFIVVPPLEGFVMNRVLGDYFEVLLYKIFVSIDEHTSVGELASVLQIDANLVKNAVSLYCRLGFARKKVTDLCSTPNHLSWKQVTAETTKKLASPPDEHLLQEINAALAEADASSGTEESEATLAQPRAKRIAFLFDSTLTAFLMMGNLSPGLKNHAVTMFEVGKLPDESLDSFLLELEKVSVEGSEGEGEAQRYFDHAVILRSTILFLRQNRRLDLVRCESLLSLDFATCTRLLNKNYALLVSMAPLSREIRPITSMEPPHLGPAIPEVNSAWFKLFLYQKTGYGPPSLLLAKGTRLKRMPSIFRNFDKVLVTTWGHDPGVLPVANIVVTLNDALCHSSVLVQAYGVLRGAETALVPFPFKLASKEMPLDWQRHPAIMRLSEHVDLKHNCGFVTMVYLGPHDNIGRKREALNPLKSPNPIERQQSPVNGITNQECANILREEVDSLKQEDGSNNAETKHSTPSSDVSSECVNSVKNMSDQIADKLKLDIPTQQCDLSEGCDEWTLLDCCFGVPLFDVEANNQICKSITSCGLWEQESLENLRISGEKLGESLLDFIKQFQDDVPNIGSEPPIALPTHNLIFHQGKIDYWNGK</sequence>
<organism evidence="5 6">
    <name type="scientific">Frankliniella occidentalis</name>
    <name type="common">Western flower thrips</name>
    <name type="synonym">Euthrips occidentalis</name>
    <dbReference type="NCBI Taxonomy" id="133901"/>
    <lineage>
        <taxon>Eukaryota</taxon>
        <taxon>Metazoa</taxon>
        <taxon>Ecdysozoa</taxon>
        <taxon>Arthropoda</taxon>
        <taxon>Hexapoda</taxon>
        <taxon>Insecta</taxon>
        <taxon>Pterygota</taxon>
        <taxon>Neoptera</taxon>
        <taxon>Paraneoptera</taxon>
        <taxon>Thysanoptera</taxon>
        <taxon>Terebrantia</taxon>
        <taxon>Thripoidea</taxon>
        <taxon>Thripidae</taxon>
        <taxon>Frankliniella</taxon>
    </lineage>
</organism>
<name>A0A6J1SEP1_FRAOC</name>
<dbReference type="Proteomes" id="UP000504606">
    <property type="component" value="Unplaced"/>
</dbReference>
<feature type="compositionally biased region" description="Polar residues" evidence="2">
    <location>
        <begin position="682"/>
        <end position="700"/>
    </location>
</feature>
<accession>A0A6J1SEP1</accession>
<dbReference type="PANTHER" id="PTHR28441:SF2">
    <property type="entry name" value="PROTEIN FAM91A1"/>
    <property type="match status" value="1"/>
</dbReference>
<dbReference type="RefSeq" id="XP_026277091.1">
    <property type="nucleotide sequence ID" value="XM_026421306.2"/>
</dbReference>
<comment type="similarity">
    <text evidence="1">Belongs to the FAM91 family.</text>
</comment>
<dbReference type="KEGG" id="foc:113205617"/>
<proteinExistence type="inferred from homology"/>
<feature type="domain" description="FAM91 N-terminal" evidence="3">
    <location>
        <begin position="8"/>
        <end position="312"/>
    </location>
</feature>
<keyword evidence="5" id="KW-1185">Reference proteome</keyword>
<dbReference type="OrthoDB" id="275996at2759"/>
<feature type="region of interest" description="Disordered" evidence="2">
    <location>
        <begin position="677"/>
        <end position="700"/>
    </location>
</feature>
<evidence type="ECO:0000256" key="1">
    <source>
        <dbReference type="ARBA" id="ARBA00010319"/>
    </source>
</evidence>
<reference evidence="6" key="1">
    <citation type="submission" date="2025-08" db="UniProtKB">
        <authorList>
            <consortium name="RefSeq"/>
        </authorList>
    </citation>
    <scope>IDENTIFICATION</scope>
    <source>
        <tissue evidence="6">Whole organism</tissue>
    </source>
</reference>
<dbReference type="PANTHER" id="PTHR28441">
    <property type="entry name" value="PROTEIN FAM91A1"/>
    <property type="match status" value="1"/>
</dbReference>
<dbReference type="Pfam" id="PF14648">
    <property type="entry name" value="FAM91_C"/>
    <property type="match status" value="1"/>
</dbReference>
<dbReference type="Pfam" id="PF14647">
    <property type="entry name" value="FAM91_N"/>
    <property type="match status" value="1"/>
</dbReference>
<dbReference type="InterPro" id="IPR039199">
    <property type="entry name" value="FAM91"/>
</dbReference>
<gene>
    <name evidence="6" type="primary">LOC113205617</name>
</gene>
<dbReference type="InterPro" id="IPR028091">
    <property type="entry name" value="FAM91_N_dom"/>
</dbReference>
<protein>
    <submittedName>
        <fullName evidence="6">Protein FAM91A1</fullName>
    </submittedName>
</protein>
<evidence type="ECO:0000256" key="2">
    <source>
        <dbReference type="SAM" id="MobiDB-lite"/>
    </source>
</evidence>